<dbReference type="Proteomes" id="UP000243096">
    <property type="component" value="Unassembled WGS sequence"/>
</dbReference>
<dbReference type="RefSeq" id="WP_146064082.1">
    <property type="nucleotide sequence ID" value="NZ_CP062179.1"/>
</dbReference>
<evidence type="ECO:0000313" key="2">
    <source>
        <dbReference type="Proteomes" id="UP000243096"/>
    </source>
</evidence>
<reference evidence="1 2" key="1">
    <citation type="submission" date="2018-01" db="EMBL/GenBank/DDBJ databases">
        <title>Genomic Encyclopedia of Type Strains, Phase III (KMG-III): the genomes of soil and plant-associated and newly described type strains.</title>
        <authorList>
            <person name="Whitman W."/>
        </authorList>
    </citation>
    <scope>NUCLEOTIDE SEQUENCE [LARGE SCALE GENOMIC DNA]</scope>
    <source>
        <strain evidence="1 2">HKI456</strain>
    </source>
</reference>
<keyword evidence="2" id="KW-1185">Reference proteome</keyword>
<dbReference type="EMBL" id="PRDW01000016">
    <property type="protein sequence ID" value="PPB81958.1"/>
    <property type="molecule type" value="Genomic_DNA"/>
</dbReference>
<organism evidence="1 2">
    <name type="scientific">Mycetohabitans endofungorum</name>
    <dbReference type="NCBI Taxonomy" id="417203"/>
    <lineage>
        <taxon>Bacteria</taxon>
        <taxon>Pseudomonadati</taxon>
        <taxon>Pseudomonadota</taxon>
        <taxon>Betaproteobacteria</taxon>
        <taxon>Burkholderiales</taxon>
        <taxon>Burkholderiaceae</taxon>
        <taxon>Mycetohabitans</taxon>
    </lineage>
</organism>
<protein>
    <submittedName>
        <fullName evidence="1">Uncharacterized protein</fullName>
    </submittedName>
</protein>
<accession>A0A2P5K7B6</accession>
<sequence>MSITHTRIIGYEALVRCNVGADEITLDVLLVRAIRTSIHDAISAELAGTGRH</sequence>
<dbReference type="OrthoDB" id="9813903at2"/>
<name>A0A2P5K7B6_9BURK</name>
<dbReference type="AlphaFoldDB" id="A0A2P5K7B6"/>
<gene>
    <name evidence="1" type="ORF">B0O95_11616</name>
</gene>
<comment type="caution">
    <text evidence="1">The sequence shown here is derived from an EMBL/GenBank/DDBJ whole genome shotgun (WGS) entry which is preliminary data.</text>
</comment>
<proteinExistence type="predicted"/>
<evidence type="ECO:0000313" key="1">
    <source>
        <dbReference type="EMBL" id="PPB81958.1"/>
    </source>
</evidence>